<feature type="compositionally biased region" description="Basic and acidic residues" evidence="1">
    <location>
        <begin position="388"/>
        <end position="400"/>
    </location>
</feature>
<evidence type="ECO:0008006" key="3">
    <source>
        <dbReference type="Google" id="ProtNLM"/>
    </source>
</evidence>
<evidence type="ECO:0000313" key="2">
    <source>
        <dbReference type="EMBL" id="CAD8582838.1"/>
    </source>
</evidence>
<gene>
    <name evidence="2" type="ORF">OMED0929_LOCUS4067</name>
</gene>
<proteinExistence type="predicted"/>
<name>A0A7S0PPF9_9CHLO</name>
<feature type="compositionally biased region" description="Basic and acidic residues" evidence="1">
    <location>
        <begin position="151"/>
        <end position="161"/>
    </location>
</feature>
<feature type="region of interest" description="Disordered" evidence="1">
    <location>
        <begin position="49"/>
        <end position="86"/>
    </location>
</feature>
<dbReference type="InterPro" id="IPR010298">
    <property type="entry name" value="YacP-like"/>
</dbReference>
<dbReference type="EMBL" id="HBEW01004856">
    <property type="protein sequence ID" value="CAD8582838.1"/>
    <property type="molecule type" value="Transcribed_RNA"/>
</dbReference>
<feature type="region of interest" description="Disordered" evidence="1">
    <location>
        <begin position="122"/>
        <end position="161"/>
    </location>
</feature>
<evidence type="ECO:0000256" key="1">
    <source>
        <dbReference type="SAM" id="MobiDB-lite"/>
    </source>
</evidence>
<dbReference type="PANTHER" id="PTHR34547:SF1">
    <property type="entry name" value="YACP-LIKE NYN DOMAIN PROTEIN"/>
    <property type="match status" value="1"/>
</dbReference>
<dbReference type="PANTHER" id="PTHR34547">
    <property type="entry name" value="YACP-LIKE NYN DOMAIN PROTEIN"/>
    <property type="match status" value="1"/>
</dbReference>
<accession>A0A7S0PPF9</accession>
<organism evidence="2">
    <name type="scientific">Ostreococcus mediterraneus</name>
    <dbReference type="NCBI Taxonomy" id="1486918"/>
    <lineage>
        <taxon>Eukaryota</taxon>
        <taxon>Viridiplantae</taxon>
        <taxon>Chlorophyta</taxon>
        <taxon>Mamiellophyceae</taxon>
        <taxon>Mamiellales</taxon>
        <taxon>Bathycoccaceae</taxon>
        <taxon>Ostreococcus</taxon>
    </lineage>
</organism>
<dbReference type="Pfam" id="PF05991">
    <property type="entry name" value="NYN_YacP"/>
    <property type="match status" value="1"/>
</dbReference>
<dbReference type="AlphaFoldDB" id="A0A7S0PPF9"/>
<protein>
    <recommendedName>
        <fullName evidence="3">NYN domain-containing protein</fullName>
    </recommendedName>
</protein>
<reference evidence="2" key="1">
    <citation type="submission" date="2021-01" db="EMBL/GenBank/DDBJ databases">
        <authorList>
            <person name="Corre E."/>
            <person name="Pelletier E."/>
            <person name="Niang G."/>
            <person name="Scheremetjew M."/>
            <person name="Finn R."/>
            <person name="Kale V."/>
            <person name="Holt S."/>
            <person name="Cochrane G."/>
            <person name="Meng A."/>
            <person name="Brown T."/>
            <person name="Cohen L."/>
        </authorList>
    </citation>
    <scope>NUCLEOTIDE SEQUENCE</scope>
    <source>
        <strain evidence="2">Clade-D-RCC2572</strain>
    </source>
</reference>
<feature type="region of interest" description="Disordered" evidence="1">
    <location>
        <begin position="355"/>
        <end position="400"/>
    </location>
</feature>
<feature type="compositionally biased region" description="Basic and acidic residues" evidence="1">
    <location>
        <begin position="133"/>
        <end position="144"/>
    </location>
</feature>
<sequence>MRRAHAGFGATARAQRGVNARLALPTTSTTKRVGAFARRVRGVVRVAAMAKKSKGGGRGGGASGEGATRPGDAPVPAPARITGKSNGLSVHAQIKLVERFKALTGDGAGQVNKANALNASKASNAREGVGNARGRDRAYEEELARRRREKAKASRDKSELKEHSGAGIAPLLLIDGYNVCGLEDKGIDEANAAFRAGDLDTARLTLTQEIENFKAFSGYRVVVVWDADRNRNKDEDEIEGDLDSGVQTVYSVKNDADSWIEARVVEEMREHASRLVYVATSDGALSSLVRGSGAYVVNAKAFVEELRRATQGEKEILQEMAIAARWNKGKKIAAVGVKDDDVKRKLMEMYKTAPSMEAPANAPKGAFKRQSQSEEVKAKINPTAPKWAEMRAQRRKNESN</sequence>